<evidence type="ECO:0000259" key="6">
    <source>
        <dbReference type="PROSITE" id="PS51123"/>
    </source>
</evidence>
<evidence type="ECO:0000256" key="5">
    <source>
        <dbReference type="SAM" id="SignalP"/>
    </source>
</evidence>
<name>A0AAW6RLT1_9BURK</name>
<keyword evidence="3" id="KW-0998">Cell outer membrane</keyword>
<accession>A0AAW6RLT1</accession>
<keyword evidence="8" id="KW-1185">Reference proteome</keyword>
<dbReference type="GO" id="GO:0009279">
    <property type="term" value="C:cell outer membrane"/>
    <property type="evidence" value="ECO:0007669"/>
    <property type="project" value="UniProtKB-SubCell"/>
</dbReference>
<gene>
    <name evidence="7" type="ORF">QB898_07685</name>
</gene>
<feature type="signal peptide" evidence="5">
    <location>
        <begin position="1"/>
        <end position="28"/>
    </location>
</feature>
<dbReference type="AlphaFoldDB" id="A0AAW6RLT1"/>
<dbReference type="Pfam" id="PF00691">
    <property type="entry name" value="OmpA"/>
    <property type="match status" value="1"/>
</dbReference>
<feature type="domain" description="OmpA-like" evidence="6">
    <location>
        <begin position="86"/>
        <end position="200"/>
    </location>
</feature>
<reference evidence="7 8" key="1">
    <citation type="submission" date="2023-04" db="EMBL/GenBank/DDBJ databases">
        <title>Ottowia paracancer sp. nov., isolated from human stomach.</title>
        <authorList>
            <person name="Song Y."/>
        </authorList>
    </citation>
    <scope>NUCLEOTIDE SEQUENCE [LARGE SCALE GENOMIC DNA]</scope>
    <source>
        <strain evidence="7 8">10c7w1</strain>
    </source>
</reference>
<proteinExistence type="predicted"/>
<dbReference type="Proteomes" id="UP001237156">
    <property type="component" value="Unassembled WGS sequence"/>
</dbReference>
<comment type="subcellular location">
    <subcellularLocation>
        <location evidence="1">Cell outer membrane</location>
    </subcellularLocation>
</comment>
<evidence type="ECO:0000256" key="1">
    <source>
        <dbReference type="ARBA" id="ARBA00004442"/>
    </source>
</evidence>
<feature type="chain" id="PRO_5043655789" evidence="5">
    <location>
        <begin position="29"/>
        <end position="200"/>
    </location>
</feature>
<dbReference type="RefSeq" id="WP_082203235.1">
    <property type="nucleotide sequence ID" value="NZ_JARVII010000013.1"/>
</dbReference>
<evidence type="ECO:0000256" key="2">
    <source>
        <dbReference type="ARBA" id="ARBA00023136"/>
    </source>
</evidence>
<dbReference type="PANTHER" id="PTHR30329:SF21">
    <property type="entry name" value="LIPOPROTEIN YIAD-RELATED"/>
    <property type="match status" value="1"/>
</dbReference>
<keyword evidence="2 4" id="KW-0472">Membrane</keyword>
<evidence type="ECO:0000256" key="3">
    <source>
        <dbReference type="ARBA" id="ARBA00023237"/>
    </source>
</evidence>
<dbReference type="Gene3D" id="3.30.1330.60">
    <property type="entry name" value="OmpA-like domain"/>
    <property type="match status" value="1"/>
</dbReference>
<dbReference type="InterPro" id="IPR036737">
    <property type="entry name" value="OmpA-like_sf"/>
</dbReference>
<evidence type="ECO:0000313" key="8">
    <source>
        <dbReference type="Proteomes" id="UP001237156"/>
    </source>
</evidence>
<sequence length="200" mass="21634">MRISPDSRPALLPLLLAAAALLAACAPATRVTLLPQPGSAVEVQTGERHERLDEAYQTLSVSTQSEVERGHTTARAVERRMGKLLAAAPAPAQRYALYFHTGSVQLTPESEAELDAVLAEVSNRPGAEIIVTGHTDTVGSLTANDELSLNRARRLREDIIAKGFPAARIEAVGRGERELLVPTEDGVDEPRNRRVEIKVY</sequence>
<dbReference type="InterPro" id="IPR050330">
    <property type="entry name" value="Bact_OuterMem_StrucFunc"/>
</dbReference>
<dbReference type="InterPro" id="IPR006665">
    <property type="entry name" value="OmpA-like"/>
</dbReference>
<dbReference type="PRINTS" id="PR01021">
    <property type="entry name" value="OMPADOMAIN"/>
</dbReference>
<comment type="caution">
    <text evidence="7">The sequence shown here is derived from an EMBL/GenBank/DDBJ whole genome shotgun (WGS) entry which is preliminary data.</text>
</comment>
<evidence type="ECO:0000313" key="7">
    <source>
        <dbReference type="EMBL" id="MDG9699589.1"/>
    </source>
</evidence>
<dbReference type="PROSITE" id="PS51257">
    <property type="entry name" value="PROKAR_LIPOPROTEIN"/>
    <property type="match status" value="1"/>
</dbReference>
<dbReference type="PROSITE" id="PS51123">
    <property type="entry name" value="OMPA_2"/>
    <property type="match status" value="1"/>
</dbReference>
<protein>
    <submittedName>
        <fullName evidence="7">OmpA family protein</fullName>
    </submittedName>
</protein>
<evidence type="ECO:0000256" key="4">
    <source>
        <dbReference type="PROSITE-ProRule" id="PRU00473"/>
    </source>
</evidence>
<dbReference type="EMBL" id="JARVII010000013">
    <property type="protein sequence ID" value="MDG9699589.1"/>
    <property type="molecule type" value="Genomic_DNA"/>
</dbReference>
<dbReference type="CDD" id="cd07185">
    <property type="entry name" value="OmpA_C-like"/>
    <property type="match status" value="1"/>
</dbReference>
<dbReference type="SUPFAM" id="SSF103088">
    <property type="entry name" value="OmpA-like"/>
    <property type="match status" value="1"/>
</dbReference>
<dbReference type="InterPro" id="IPR006664">
    <property type="entry name" value="OMP_bac"/>
</dbReference>
<keyword evidence="5" id="KW-0732">Signal</keyword>
<organism evidence="7 8">
    <name type="scientific">Ottowia cancrivicina</name>
    <dbReference type="NCBI Taxonomy" id="3040346"/>
    <lineage>
        <taxon>Bacteria</taxon>
        <taxon>Pseudomonadati</taxon>
        <taxon>Pseudomonadota</taxon>
        <taxon>Betaproteobacteria</taxon>
        <taxon>Burkholderiales</taxon>
        <taxon>Comamonadaceae</taxon>
        <taxon>Ottowia</taxon>
    </lineage>
</organism>
<dbReference type="PANTHER" id="PTHR30329">
    <property type="entry name" value="STATOR ELEMENT OF FLAGELLAR MOTOR COMPLEX"/>
    <property type="match status" value="1"/>
</dbReference>